<dbReference type="GO" id="GO:0000160">
    <property type="term" value="P:phosphorelay signal transduction system"/>
    <property type="evidence" value="ECO:0007669"/>
    <property type="project" value="InterPro"/>
</dbReference>
<sequence>MRKIFLLEDDQGIREVLEMLLTSENYVVECFASIKEFKNRDITIIPDLYLFDVMLPDGSGIDLCREIKNEDRYDNVPVIIMSAHANIRDLKGICEPENFISKPFDINELLERLKSAMLA</sequence>
<keyword evidence="5" id="KW-1185">Reference proteome</keyword>
<protein>
    <submittedName>
        <fullName evidence="4">Two-component system, OmpR family, phosphate regulon response regulator PhoB</fullName>
    </submittedName>
</protein>
<dbReference type="PROSITE" id="PS50110">
    <property type="entry name" value="RESPONSE_REGULATORY"/>
    <property type="match status" value="1"/>
</dbReference>
<evidence type="ECO:0000313" key="5">
    <source>
        <dbReference type="Proteomes" id="UP000199643"/>
    </source>
</evidence>
<dbReference type="PANTHER" id="PTHR44591">
    <property type="entry name" value="STRESS RESPONSE REGULATOR PROTEIN 1"/>
    <property type="match status" value="1"/>
</dbReference>
<dbReference type="SUPFAM" id="SSF52172">
    <property type="entry name" value="CheY-like"/>
    <property type="match status" value="1"/>
</dbReference>
<accession>A0A1G8AD25</accession>
<dbReference type="SMART" id="SM00448">
    <property type="entry name" value="REC"/>
    <property type="match status" value="1"/>
</dbReference>
<feature type="modified residue" description="4-aspartylphosphate" evidence="2">
    <location>
        <position position="52"/>
    </location>
</feature>
<dbReference type="EMBL" id="FNCH01000018">
    <property type="protein sequence ID" value="SDH18746.1"/>
    <property type="molecule type" value="Genomic_DNA"/>
</dbReference>
<feature type="domain" description="Response regulatory" evidence="3">
    <location>
        <begin position="3"/>
        <end position="117"/>
    </location>
</feature>
<dbReference type="Pfam" id="PF00072">
    <property type="entry name" value="Response_reg"/>
    <property type="match status" value="1"/>
</dbReference>
<dbReference type="Gene3D" id="3.40.50.2300">
    <property type="match status" value="1"/>
</dbReference>
<keyword evidence="1 2" id="KW-0597">Phosphoprotein</keyword>
<dbReference type="PANTHER" id="PTHR44591:SF3">
    <property type="entry name" value="RESPONSE REGULATORY DOMAIN-CONTAINING PROTEIN"/>
    <property type="match status" value="1"/>
</dbReference>
<evidence type="ECO:0000259" key="3">
    <source>
        <dbReference type="PROSITE" id="PS50110"/>
    </source>
</evidence>
<evidence type="ECO:0000313" key="4">
    <source>
        <dbReference type="EMBL" id="SDH18746.1"/>
    </source>
</evidence>
<dbReference type="Proteomes" id="UP000199643">
    <property type="component" value="Unassembled WGS sequence"/>
</dbReference>
<dbReference type="STRING" id="405671.SAMN05421827_11888"/>
<evidence type="ECO:0000256" key="1">
    <source>
        <dbReference type="ARBA" id="ARBA00022553"/>
    </source>
</evidence>
<dbReference type="InterPro" id="IPR011006">
    <property type="entry name" value="CheY-like_superfamily"/>
</dbReference>
<organism evidence="4 5">
    <name type="scientific">Pedobacter terrae</name>
    <dbReference type="NCBI Taxonomy" id="405671"/>
    <lineage>
        <taxon>Bacteria</taxon>
        <taxon>Pseudomonadati</taxon>
        <taxon>Bacteroidota</taxon>
        <taxon>Sphingobacteriia</taxon>
        <taxon>Sphingobacteriales</taxon>
        <taxon>Sphingobacteriaceae</taxon>
        <taxon>Pedobacter</taxon>
    </lineage>
</organism>
<proteinExistence type="predicted"/>
<dbReference type="RefSeq" id="WP_090502824.1">
    <property type="nucleotide sequence ID" value="NZ_FNCH01000018.1"/>
</dbReference>
<evidence type="ECO:0000256" key="2">
    <source>
        <dbReference type="PROSITE-ProRule" id="PRU00169"/>
    </source>
</evidence>
<dbReference type="InterPro" id="IPR050595">
    <property type="entry name" value="Bact_response_regulator"/>
</dbReference>
<name>A0A1G8AD25_9SPHI</name>
<gene>
    <name evidence="4" type="ORF">SAMN05421827_11888</name>
</gene>
<dbReference type="InterPro" id="IPR001789">
    <property type="entry name" value="Sig_transdc_resp-reg_receiver"/>
</dbReference>
<reference evidence="5" key="1">
    <citation type="submission" date="2016-10" db="EMBL/GenBank/DDBJ databases">
        <authorList>
            <person name="Varghese N."/>
            <person name="Submissions S."/>
        </authorList>
    </citation>
    <scope>NUCLEOTIDE SEQUENCE [LARGE SCALE GENOMIC DNA]</scope>
    <source>
        <strain evidence="5">DSM 17933</strain>
    </source>
</reference>
<dbReference type="OrthoDB" id="5432534at2"/>
<dbReference type="AlphaFoldDB" id="A0A1G8AD25"/>